<dbReference type="GO" id="GO:0043531">
    <property type="term" value="F:ADP binding"/>
    <property type="evidence" value="ECO:0007669"/>
    <property type="project" value="InterPro"/>
</dbReference>
<keyword evidence="1" id="KW-0732">Signal</keyword>
<dbReference type="PRINTS" id="PR00364">
    <property type="entry name" value="DISEASERSIST"/>
</dbReference>
<organism evidence="2 3">
    <name type="scientific">Streptomyces nymphaeiformis</name>
    <dbReference type="NCBI Taxonomy" id="2663842"/>
    <lineage>
        <taxon>Bacteria</taxon>
        <taxon>Bacillati</taxon>
        <taxon>Actinomycetota</taxon>
        <taxon>Actinomycetes</taxon>
        <taxon>Kitasatosporales</taxon>
        <taxon>Streptomycetaceae</taxon>
        <taxon>Streptomyces</taxon>
    </lineage>
</organism>
<dbReference type="InterPro" id="IPR027417">
    <property type="entry name" value="P-loop_NTPase"/>
</dbReference>
<evidence type="ECO:0000313" key="3">
    <source>
        <dbReference type="Proteomes" id="UP000582643"/>
    </source>
</evidence>
<keyword evidence="3" id="KW-1185">Reference proteome</keyword>
<dbReference type="RefSeq" id="WP_184930317.1">
    <property type="nucleotide sequence ID" value="NZ_JACHJY010000002.1"/>
</dbReference>
<dbReference type="Gene3D" id="1.25.40.10">
    <property type="entry name" value="Tetratricopeptide repeat domain"/>
    <property type="match status" value="1"/>
</dbReference>
<feature type="chain" id="PRO_5039159031" evidence="1">
    <location>
        <begin position="20"/>
        <end position="730"/>
    </location>
</feature>
<dbReference type="InterPro" id="IPR036388">
    <property type="entry name" value="WH-like_DNA-bd_sf"/>
</dbReference>
<protein>
    <submittedName>
        <fullName evidence="2">Tetratricopeptide (TPR) repeat protein</fullName>
    </submittedName>
</protein>
<dbReference type="Proteomes" id="UP000582643">
    <property type="component" value="Unassembled WGS sequence"/>
</dbReference>
<dbReference type="PANTHER" id="PTHR47691">
    <property type="entry name" value="REGULATOR-RELATED"/>
    <property type="match status" value="1"/>
</dbReference>
<dbReference type="SUPFAM" id="SSF52540">
    <property type="entry name" value="P-loop containing nucleoside triphosphate hydrolases"/>
    <property type="match status" value="1"/>
</dbReference>
<dbReference type="AlphaFoldDB" id="A0A7W7TWD9"/>
<dbReference type="Gene3D" id="3.40.50.300">
    <property type="entry name" value="P-loop containing nucleotide triphosphate hydrolases"/>
    <property type="match status" value="1"/>
</dbReference>
<sequence>MNSRARWLVGIASTAGAFAAAGAGWDAFGDVGPVQYTLAGVTALASGVLAYAQSTRGGPSGPGHPVPRELPRGITDFTGRVGELVELEGLLRRRGRSTGPLVAAIAGKGGLGKTTLAIRAAQRAADDYPDGQLFANLRGYDLEPAEPAGILAHFLRALGTDPREIPDALHDREQLLRTLTAGRRLLIVLDNANGPRQVRPLLPGAPDVAVIVTSRTPLSTIEGAHTIVLDLLEPDEAVELLGRVAGARRVADDPAAARRLVALCGHLPLAVRIAGARLAERPDVPLADLADRLADERDRLDQLEIGDLDVRSTFRLSHQGLPEEEQRAFRMLGLFPGADFTAWALAALMDVPLRAAEHHIDALVSAQLVDATGPDETGTARYTFHDLIRALAREQSEPGAAAATQRLLGAYLTLAATAEDRFQPGEVRKAGGHPRHPADALPLDRLLHDPVSWFITEQRNIIACVRLAVAREFWDAAWELTHIGAPFFEMLATWDDWEEAVELSLGAARRSGNRWAEAITLFDTGALRRDLGRLDEALVAYEGARAGYTASGDEHGLAALLLLEGIIHRNLGDWERAAQLLGDGVVRLGAVGDRRLAAQSRRSLAVVRSGQGRHGEAIPLFQEALAEFQSLGDRRAEAYAWRNLAQAQLEYGEPAASAHSFSRSLEMTQRLRDQRGEARALQGLGRVSAAEGAAAVALRRFAQARQIAEAMHDHVLTRELDSDIASTNRS</sequence>
<comment type="caution">
    <text evidence="2">The sequence shown here is derived from an EMBL/GenBank/DDBJ whole genome shotgun (WGS) entry which is preliminary data.</text>
</comment>
<reference evidence="2 3" key="1">
    <citation type="submission" date="2020-08" db="EMBL/GenBank/DDBJ databases">
        <title>Genomic Encyclopedia of Type Strains, Phase III (KMG-III): the genomes of soil and plant-associated and newly described type strains.</title>
        <authorList>
            <person name="Whitman W."/>
        </authorList>
    </citation>
    <scope>NUCLEOTIDE SEQUENCE [LARGE SCALE GENOMIC DNA]</scope>
    <source>
        <strain evidence="2 3">SFB5A</strain>
    </source>
</reference>
<dbReference type="Gene3D" id="1.10.10.10">
    <property type="entry name" value="Winged helix-like DNA-binding domain superfamily/Winged helix DNA-binding domain"/>
    <property type="match status" value="1"/>
</dbReference>
<dbReference type="Pfam" id="PF13424">
    <property type="entry name" value="TPR_12"/>
    <property type="match status" value="1"/>
</dbReference>
<proteinExistence type="predicted"/>
<accession>A0A7W7TWD9</accession>
<dbReference type="EMBL" id="JACHJY010000002">
    <property type="protein sequence ID" value="MBB4980590.1"/>
    <property type="molecule type" value="Genomic_DNA"/>
</dbReference>
<dbReference type="PANTHER" id="PTHR47691:SF3">
    <property type="entry name" value="HTH-TYPE TRANSCRIPTIONAL REGULATOR RV0890C-RELATED"/>
    <property type="match status" value="1"/>
</dbReference>
<evidence type="ECO:0000256" key="1">
    <source>
        <dbReference type="SAM" id="SignalP"/>
    </source>
</evidence>
<feature type="signal peptide" evidence="1">
    <location>
        <begin position="1"/>
        <end position="19"/>
    </location>
</feature>
<dbReference type="SUPFAM" id="SSF48452">
    <property type="entry name" value="TPR-like"/>
    <property type="match status" value="2"/>
</dbReference>
<dbReference type="InterPro" id="IPR019734">
    <property type="entry name" value="TPR_rpt"/>
</dbReference>
<evidence type="ECO:0000313" key="2">
    <source>
        <dbReference type="EMBL" id="MBB4980590.1"/>
    </source>
</evidence>
<name>A0A7W7TWD9_9ACTN</name>
<dbReference type="SMART" id="SM00028">
    <property type="entry name" value="TPR"/>
    <property type="match status" value="2"/>
</dbReference>
<gene>
    <name evidence="2" type="ORF">GGE06_001498</name>
</gene>
<dbReference type="InterPro" id="IPR011990">
    <property type="entry name" value="TPR-like_helical_dom_sf"/>
</dbReference>